<proteinExistence type="predicted"/>
<dbReference type="EMBL" id="RJUL01000011">
    <property type="protein sequence ID" value="ROQ21903.1"/>
    <property type="molecule type" value="Genomic_DNA"/>
</dbReference>
<dbReference type="AlphaFoldDB" id="A0A3N1P0I9"/>
<dbReference type="RefSeq" id="WP_123422423.1">
    <property type="nucleotide sequence ID" value="NZ_RJUL01000011.1"/>
</dbReference>
<sequence length="186" mass="21417">MESEQKTRPRLDNSELVKTGFWVGQVFMLLATVLGVYLAAQQGLSQAITFSDIDDQQKNYYLRRSLHDELADNVRIVREYADAVEKERPFDLTEYHPRLQTFIWNNMRYSDQTLQTPSEFLTAARRFYAGVDELVGKGEKAIYARAYFVPRLRALADDMEQHTLKDMQADTDLLKAQLASLGVTVN</sequence>
<name>A0A3N1P0I9_9GAMM</name>
<evidence type="ECO:0008006" key="4">
    <source>
        <dbReference type="Google" id="ProtNLM"/>
    </source>
</evidence>
<keyword evidence="1" id="KW-0812">Transmembrane</keyword>
<evidence type="ECO:0000313" key="2">
    <source>
        <dbReference type="EMBL" id="ROQ21903.1"/>
    </source>
</evidence>
<accession>A0A3N1P0I9</accession>
<reference evidence="2 3" key="1">
    <citation type="submission" date="2018-11" db="EMBL/GenBank/DDBJ databases">
        <title>Genomic Encyclopedia of Type Strains, Phase IV (KMG-IV): sequencing the most valuable type-strain genomes for metagenomic binning, comparative biology and taxonomic classification.</title>
        <authorList>
            <person name="Goeker M."/>
        </authorList>
    </citation>
    <scope>NUCLEOTIDE SEQUENCE [LARGE SCALE GENOMIC DNA]</scope>
    <source>
        <strain evidence="2 3">DSM 21945</strain>
    </source>
</reference>
<feature type="transmembrane region" description="Helical" evidence="1">
    <location>
        <begin position="20"/>
        <end position="40"/>
    </location>
</feature>
<gene>
    <name evidence="2" type="ORF">EDC28_1115</name>
</gene>
<protein>
    <recommendedName>
        <fullName evidence="4">Chemoreceptor-like protein with four helix bundle sensory module</fullName>
    </recommendedName>
</protein>
<dbReference type="STRING" id="584787.GCA_001247655_03528"/>
<keyword evidence="1" id="KW-0472">Membrane</keyword>
<evidence type="ECO:0000313" key="3">
    <source>
        <dbReference type="Proteomes" id="UP000268033"/>
    </source>
</evidence>
<comment type="caution">
    <text evidence="2">The sequence shown here is derived from an EMBL/GenBank/DDBJ whole genome shotgun (WGS) entry which is preliminary data.</text>
</comment>
<keyword evidence="1" id="KW-1133">Transmembrane helix</keyword>
<organism evidence="2 3">
    <name type="scientific">Gallaecimonas pentaromativorans</name>
    <dbReference type="NCBI Taxonomy" id="584787"/>
    <lineage>
        <taxon>Bacteria</taxon>
        <taxon>Pseudomonadati</taxon>
        <taxon>Pseudomonadota</taxon>
        <taxon>Gammaproteobacteria</taxon>
        <taxon>Enterobacterales</taxon>
        <taxon>Gallaecimonadaceae</taxon>
        <taxon>Gallaecimonas</taxon>
    </lineage>
</organism>
<dbReference type="Proteomes" id="UP000268033">
    <property type="component" value="Unassembled WGS sequence"/>
</dbReference>
<keyword evidence="3" id="KW-1185">Reference proteome</keyword>
<evidence type="ECO:0000256" key="1">
    <source>
        <dbReference type="SAM" id="Phobius"/>
    </source>
</evidence>